<evidence type="ECO:0000313" key="2">
    <source>
        <dbReference type="EMBL" id="KAK9743669.1"/>
    </source>
</evidence>
<comment type="caution">
    <text evidence="2">The sequence shown here is derived from an EMBL/GenBank/DDBJ whole genome shotgun (WGS) entry which is preliminary data.</text>
</comment>
<organism evidence="2 3">
    <name type="scientific">Popillia japonica</name>
    <name type="common">Japanese beetle</name>
    <dbReference type="NCBI Taxonomy" id="7064"/>
    <lineage>
        <taxon>Eukaryota</taxon>
        <taxon>Metazoa</taxon>
        <taxon>Ecdysozoa</taxon>
        <taxon>Arthropoda</taxon>
        <taxon>Hexapoda</taxon>
        <taxon>Insecta</taxon>
        <taxon>Pterygota</taxon>
        <taxon>Neoptera</taxon>
        <taxon>Endopterygota</taxon>
        <taxon>Coleoptera</taxon>
        <taxon>Polyphaga</taxon>
        <taxon>Scarabaeiformia</taxon>
        <taxon>Scarabaeidae</taxon>
        <taxon>Rutelinae</taxon>
        <taxon>Popillia</taxon>
    </lineage>
</organism>
<dbReference type="Proteomes" id="UP001458880">
    <property type="component" value="Unassembled WGS sequence"/>
</dbReference>
<dbReference type="SUPFAM" id="SSF56219">
    <property type="entry name" value="DNase I-like"/>
    <property type="match status" value="1"/>
</dbReference>
<feature type="compositionally biased region" description="Basic and acidic residues" evidence="1">
    <location>
        <begin position="1"/>
        <end position="29"/>
    </location>
</feature>
<gene>
    <name evidence="2" type="ORF">QE152_g8460</name>
</gene>
<dbReference type="InterPro" id="IPR036691">
    <property type="entry name" value="Endo/exonu/phosph_ase_sf"/>
</dbReference>
<keyword evidence="3" id="KW-1185">Reference proteome</keyword>
<reference evidence="2 3" key="1">
    <citation type="journal article" date="2024" name="BMC Genomics">
        <title>De novo assembly and annotation of Popillia japonica's genome with initial clues to its potential as an invasive pest.</title>
        <authorList>
            <person name="Cucini C."/>
            <person name="Boschi S."/>
            <person name="Funari R."/>
            <person name="Cardaioli E."/>
            <person name="Iannotti N."/>
            <person name="Marturano G."/>
            <person name="Paoli F."/>
            <person name="Bruttini M."/>
            <person name="Carapelli A."/>
            <person name="Frati F."/>
            <person name="Nardi F."/>
        </authorList>
    </citation>
    <scope>NUCLEOTIDE SEQUENCE [LARGE SCALE GENOMIC DNA]</scope>
    <source>
        <strain evidence="2">DMR45628</strain>
    </source>
</reference>
<proteinExistence type="predicted"/>
<evidence type="ECO:0000313" key="3">
    <source>
        <dbReference type="Proteomes" id="UP001458880"/>
    </source>
</evidence>
<protein>
    <submittedName>
        <fullName evidence="2">Uncharacterized protein</fullName>
    </submittedName>
</protein>
<dbReference type="AlphaFoldDB" id="A0AAW1M3G7"/>
<evidence type="ECO:0000256" key="1">
    <source>
        <dbReference type="SAM" id="MobiDB-lite"/>
    </source>
</evidence>
<dbReference type="EMBL" id="JASPKY010000067">
    <property type="protein sequence ID" value="KAK9743669.1"/>
    <property type="molecule type" value="Genomic_DNA"/>
</dbReference>
<accession>A0AAW1M3G7</accession>
<sequence>MDDDADEKKEMIKENEQNNNQHDNDDTQKIKNIRQTKGEESVIWKIGTWNIRSITGKETELEKEFEELEIDILAIMETKKKAQGIMFILWQNPEENPSVPLRKQHPQSPVRIKTAQMLKYNISEPGYALARQTCSGTLEQSSFRNKRLLPKEKEEFKKQYFETIPLKKSKLANFISLSKFTKRPDNIIANNAFIEKYKVT</sequence>
<feature type="region of interest" description="Disordered" evidence="1">
    <location>
        <begin position="1"/>
        <end position="34"/>
    </location>
</feature>
<name>A0AAW1M3G7_POPJA</name>